<evidence type="ECO:0000313" key="3">
    <source>
        <dbReference type="Proteomes" id="UP000280834"/>
    </source>
</evidence>
<evidence type="ECO:0000313" key="2">
    <source>
        <dbReference type="EMBL" id="VDO20028.1"/>
    </source>
</evidence>
<gene>
    <name evidence="2" type="ORF">BTMF_LOCUS5765</name>
</gene>
<dbReference type="EMBL" id="UZAG01015421">
    <property type="protein sequence ID" value="VDO20028.1"/>
    <property type="molecule type" value="Genomic_DNA"/>
</dbReference>
<evidence type="ECO:0000256" key="1">
    <source>
        <dbReference type="SAM" id="MobiDB-lite"/>
    </source>
</evidence>
<sequence length="50" mass="5623">MHVTVNILDVRSSMTRQLLDSTSVATFRGTKDDTDWSRSTRLHGISSSQK</sequence>
<proteinExistence type="predicted"/>
<dbReference type="AlphaFoldDB" id="A0A3P7WQP7"/>
<name>A0A3P7WQP7_9BILA</name>
<keyword evidence="3" id="KW-1185">Reference proteome</keyword>
<feature type="region of interest" description="Disordered" evidence="1">
    <location>
        <begin position="30"/>
        <end position="50"/>
    </location>
</feature>
<protein>
    <submittedName>
        <fullName evidence="2">Uncharacterized protein</fullName>
    </submittedName>
</protein>
<reference evidence="2 3" key="1">
    <citation type="submission" date="2018-11" db="EMBL/GenBank/DDBJ databases">
        <authorList>
            <consortium name="Pathogen Informatics"/>
        </authorList>
    </citation>
    <scope>NUCLEOTIDE SEQUENCE [LARGE SCALE GENOMIC DNA]</scope>
</reference>
<organism evidence="2 3">
    <name type="scientific">Brugia timori</name>
    <dbReference type="NCBI Taxonomy" id="42155"/>
    <lineage>
        <taxon>Eukaryota</taxon>
        <taxon>Metazoa</taxon>
        <taxon>Ecdysozoa</taxon>
        <taxon>Nematoda</taxon>
        <taxon>Chromadorea</taxon>
        <taxon>Rhabditida</taxon>
        <taxon>Spirurina</taxon>
        <taxon>Spiruromorpha</taxon>
        <taxon>Filarioidea</taxon>
        <taxon>Onchocercidae</taxon>
        <taxon>Brugia</taxon>
    </lineage>
</organism>
<accession>A0A3P7WQP7</accession>
<dbReference type="Proteomes" id="UP000280834">
    <property type="component" value="Unassembled WGS sequence"/>
</dbReference>